<dbReference type="Proteomes" id="UP001642540">
    <property type="component" value="Unassembled WGS sequence"/>
</dbReference>
<dbReference type="EMBL" id="CAXLJM020000051">
    <property type="protein sequence ID" value="CAL8115928.1"/>
    <property type="molecule type" value="Genomic_DNA"/>
</dbReference>
<feature type="compositionally biased region" description="Low complexity" evidence="1">
    <location>
        <begin position="95"/>
        <end position="104"/>
    </location>
</feature>
<gene>
    <name evidence="3" type="ORF">ODALV1_LOCUS17076</name>
</gene>
<sequence length="127" mass="13860">MKLMGFLLICMLMMSTLLIEVAAAANEESQLESSDENGGRNLTESQEDMENGRGGGRVDYCHTGKPPFTPVPCDPREKRENNLTPGKTRKKSDPRAGAASPGRPSRGRRSQARDSLICHAAKLCGLW</sequence>
<comment type="caution">
    <text evidence="3">The sequence shown here is derived from an EMBL/GenBank/DDBJ whole genome shotgun (WGS) entry which is preliminary data.</text>
</comment>
<reference evidence="3 4" key="1">
    <citation type="submission" date="2024-08" db="EMBL/GenBank/DDBJ databases">
        <authorList>
            <person name="Cucini C."/>
            <person name="Frati F."/>
        </authorList>
    </citation>
    <scope>NUCLEOTIDE SEQUENCE [LARGE SCALE GENOMIC DNA]</scope>
</reference>
<evidence type="ECO:0000313" key="3">
    <source>
        <dbReference type="EMBL" id="CAL8115928.1"/>
    </source>
</evidence>
<keyword evidence="4" id="KW-1185">Reference proteome</keyword>
<evidence type="ECO:0000313" key="4">
    <source>
        <dbReference type="Proteomes" id="UP001642540"/>
    </source>
</evidence>
<feature type="chain" id="PRO_5046967712" evidence="2">
    <location>
        <begin position="25"/>
        <end position="127"/>
    </location>
</feature>
<organism evidence="3 4">
    <name type="scientific">Orchesella dallaii</name>
    <dbReference type="NCBI Taxonomy" id="48710"/>
    <lineage>
        <taxon>Eukaryota</taxon>
        <taxon>Metazoa</taxon>
        <taxon>Ecdysozoa</taxon>
        <taxon>Arthropoda</taxon>
        <taxon>Hexapoda</taxon>
        <taxon>Collembola</taxon>
        <taxon>Entomobryomorpha</taxon>
        <taxon>Entomobryoidea</taxon>
        <taxon>Orchesellidae</taxon>
        <taxon>Orchesellinae</taxon>
        <taxon>Orchesella</taxon>
    </lineage>
</organism>
<evidence type="ECO:0000256" key="2">
    <source>
        <dbReference type="SAM" id="SignalP"/>
    </source>
</evidence>
<feature type="region of interest" description="Disordered" evidence="1">
    <location>
        <begin position="26"/>
        <end position="114"/>
    </location>
</feature>
<proteinExistence type="predicted"/>
<keyword evidence="2" id="KW-0732">Signal</keyword>
<feature type="signal peptide" evidence="2">
    <location>
        <begin position="1"/>
        <end position="24"/>
    </location>
</feature>
<accession>A0ABP1QZW3</accession>
<name>A0ABP1QZW3_9HEXA</name>
<protein>
    <submittedName>
        <fullName evidence="3">Uncharacterized protein</fullName>
    </submittedName>
</protein>
<evidence type="ECO:0000256" key="1">
    <source>
        <dbReference type="SAM" id="MobiDB-lite"/>
    </source>
</evidence>